<feature type="transmembrane region" description="Helical" evidence="11">
    <location>
        <begin position="191"/>
        <end position="211"/>
    </location>
</feature>
<dbReference type="Proteomes" id="UP000094070">
    <property type="component" value="Unassembled WGS sequence"/>
</dbReference>
<dbReference type="Pfam" id="PF01226">
    <property type="entry name" value="Form_Nir_trans"/>
    <property type="match status" value="1"/>
</dbReference>
<dbReference type="EMBL" id="AJYK02000043">
    <property type="protein sequence ID" value="OEF26915.1"/>
    <property type="molecule type" value="Genomic_DNA"/>
</dbReference>
<keyword evidence="4" id="KW-0997">Cell inner membrane</keyword>
<evidence type="ECO:0000256" key="6">
    <source>
        <dbReference type="ARBA" id="ARBA00022989"/>
    </source>
</evidence>
<keyword evidence="13" id="KW-1185">Reference proteome</keyword>
<keyword evidence="5 11" id="KW-0812">Transmembrane</keyword>
<organism evidence="12 13">
    <name type="scientific">Vibrio rumoiensis 1S-45</name>
    <dbReference type="NCBI Taxonomy" id="1188252"/>
    <lineage>
        <taxon>Bacteria</taxon>
        <taxon>Pseudomonadati</taxon>
        <taxon>Pseudomonadota</taxon>
        <taxon>Gammaproteobacteria</taxon>
        <taxon>Vibrionales</taxon>
        <taxon>Vibrionaceae</taxon>
        <taxon>Vibrio</taxon>
    </lineage>
</organism>
<dbReference type="STRING" id="1188252.A1QC_00675"/>
<evidence type="ECO:0000256" key="3">
    <source>
        <dbReference type="ARBA" id="ARBA00022475"/>
    </source>
</evidence>
<keyword evidence="6 11" id="KW-1133">Transmembrane helix</keyword>
<evidence type="ECO:0000256" key="2">
    <source>
        <dbReference type="ARBA" id="ARBA00022448"/>
    </source>
</evidence>
<name>A0A1E5E3J1_9VIBR</name>
<keyword evidence="3" id="KW-1003">Cell membrane</keyword>
<comment type="catalytic activity">
    <reaction evidence="8">
        <text>formate(in) = formate(out)</text>
        <dbReference type="Rhea" id="RHEA:29679"/>
        <dbReference type="ChEBI" id="CHEBI:15740"/>
    </reaction>
</comment>
<proteinExistence type="inferred from homology"/>
<feature type="transmembrane region" description="Helical" evidence="11">
    <location>
        <begin position="254"/>
        <end position="278"/>
    </location>
</feature>
<dbReference type="GO" id="GO:0042802">
    <property type="term" value="F:identical protein binding"/>
    <property type="evidence" value="ECO:0007669"/>
    <property type="project" value="UniProtKB-ARBA"/>
</dbReference>
<feature type="transmembrane region" description="Helical" evidence="11">
    <location>
        <begin position="116"/>
        <end position="138"/>
    </location>
</feature>
<dbReference type="AlphaFoldDB" id="A0A1E5E3J1"/>
<dbReference type="GO" id="GO:0015499">
    <property type="term" value="F:formate transmembrane transporter activity"/>
    <property type="evidence" value="ECO:0007669"/>
    <property type="project" value="UniProtKB-UniRule"/>
</dbReference>
<feature type="transmembrane region" description="Helical" evidence="11">
    <location>
        <begin position="65"/>
        <end position="83"/>
    </location>
</feature>
<dbReference type="GO" id="GO:0005886">
    <property type="term" value="C:plasma membrane"/>
    <property type="evidence" value="ECO:0007669"/>
    <property type="project" value="UniProtKB-SubCell"/>
</dbReference>
<evidence type="ECO:0000256" key="1">
    <source>
        <dbReference type="ARBA" id="ARBA00004429"/>
    </source>
</evidence>
<evidence type="ECO:0000256" key="4">
    <source>
        <dbReference type="ARBA" id="ARBA00022519"/>
    </source>
</evidence>
<dbReference type="InterPro" id="IPR000292">
    <property type="entry name" value="For/NO2_transpt"/>
</dbReference>
<sequence>MDNNQFESLMPPEMAKKAAEAGAYKVNKPFFKTFMLAITAGMHIGIAFIFYTTVTSGTESIAPGLAHFVGGLAFSLGLILVVVTGSELFTSSTLVVVAKASGMITWGQLMKNWIQVYFGNFVGCLLLVGIMLVAQQYMSDNGEIGINAMHIAQHKMHHTFISAVALGIMANLLVCIAVWMSYAGRTLTDKMLILILPVAMFVASGFEHSIANMFQIPLAIGIKNFAPAEFWQMTGTTASQFADLNMIDFITHNLIPVTIGNIIGGSLFVGLWFWSIYLRK</sequence>
<comment type="subcellular location">
    <subcellularLocation>
        <location evidence="1">Cell inner membrane</location>
        <topology evidence="1">Multi-pass membrane protein</topology>
    </subcellularLocation>
</comment>
<evidence type="ECO:0000256" key="11">
    <source>
        <dbReference type="SAM" id="Phobius"/>
    </source>
</evidence>
<accession>A0A1E5E3J1</accession>
<comment type="caution">
    <text evidence="12">The sequence shown here is derived from an EMBL/GenBank/DDBJ whole genome shotgun (WGS) entry which is preliminary data.</text>
</comment>
<protein>
    <recommendedName>
        <fullName evidence="10">Formate transporter FocA</fullName>
    </recommendedName>
</protein>
<evidence type="ECO:0000256" key="10">
    <source>
        <dbReference type="NCBIfam" id="TIGR04060"/>
    </source>
</evidence>
<evidence type="ECO:0000256" key="9">
    <source>
        <dbReference type="ARBA" id="ARBA00049660"/>
    </source>
</evidence>
<reference evidence="12 13" key="1">
    <citation type="journal article" date="2012" name="Science">
        <title>Ecological populations of bacteria act as socially cohesive units of antibiotic production and resistance.</title>
        <authorList>
            <person name="Cordero O.X."/>
            <person name="Wildschutte H."/>
            <person name="Kirkup B."/>
            <person name="Proehl S."/>
            <person name="Ngo L."/>
            <person name="Hussain F."/>
            <person name="Le Roux F."/>
            <person name="Mincer T."/>
            <person name="Polz M.F."/>
        </authorList>
    </citation>
    <scope>NUCLEOTIDE SEQUENCE [LARGE SCALE GENOMIC DNA]</scope>
    <source>
        <strain evidence="12 13">1S-45</strain>
    </source>
</reference>
<dbReference type="PROSITE" id="PS01005">
    <property type="entry name" value="FORMATE_NITRITE_TP_1"/>
    <property type="match status" value="1"/>
</dbReference>
<evidence type="ECO:0000313" key="12">
    <source>
        <dbReference type="EMBL" id="OEF26915.1"/>
    </source>
</evidence>
<dbReference type="OrthoDB" id="9786493at2"/>
<dbReference type="RefSeq" id="WP_017025177.1">
    <property type="nucleotide sequence ID" value="NZ_AJYK02000043.1"/>
</dbReference>
<dbReference type="InterPro" id="IPR024002">
    <property type="entry name" value="For/NO2_transpt_CS"/>
</dbReference>
<dbReference type="NCBIfam" id="TIGR04060">
    <property type="entry name" value="formate_focA"/>
    <property type="match status" value="1"/>
</dbReference>
<evidence type="ECO:0000256" key="7">
    <source>
        <dbReference type="ARBA" id="ARBA00023136"/>
    </source>
</evidence>
<dbReference type="PANTHER" id="PTHR30520:SF10">
    <property type="entry name" value="FORMATE CHANNEL FOCA-RELATED"/>
    <property type="match status" value="1"/>
</dbReference>
<dbReference type="InterPro" id="IPR023999">
    <property type="entry name" value="Formate_transptr_FocA"/>
</dbReference>
<dbReference type="FunFam" id="1.20.1080.10:FF:000006">
    <property type="entry name" value="Formate transporter FocA"/>
    <property type="match status" value="1"/>
</dbReference>
<dbReference type="PANTHER" id="PTHR30520">
    <property type="entry name" value="FORMATE TRANSPORTER-RELATED"/>
    <property type="match status" value="1"/>
</dbReference>
<keyword evidence="7 11" id="KW-0472">Membrane</keyword>
<comment type="similarity">
    <text evidence="9">Belongs to the FNT transporter (TC 1.A.16) family.</text>
</comment>
<dbReference type="Gene3D" id="1.20.1080.10">
    <property type="entry name" value="Glycerol uptake facilitator protein"/>
    <property type="match status" value="1"/>
</dbReference>
<evidence type="ECO:0000313" key="13">
    <source>
        <dbReference type="Proteomes" id="UP000094070"/>
    </source>
</evidence>
<dbReference type="InterPro" id="IPR023271">
    <property type="entry name" value="Aquaporin-like"/>
</dbReference>
<feature type="transmembrane region" description="Helical" evidence="11">
    <location>
        <begin position="34"/>
        <end position="53"/>
    </location>
</feature>
<dbReference type="eggNOG" id="COG2116">
    <property type="taxonomic scope" value="Bacteria"/>
</dbReference>
<feature type="transmembrane region" description="Helical" evidence="11">
    <location>
        <begin position="158"/>
        <end position="179"/>
    </location>
</feature>
<dbReference type="NCBIfam" id="TIGR00790">
    <property type="entry name" value="fnt"/>
    <property type="match status" value="1"/>
</dbReference>
<keyword evidence="2" id="KW-0813">Transport</keyword>
<gene>
    <name evidence="12" type="ORF">A1QC_00675</name>
</gene>
<evidence type="ECO:0000256" key="8">
    <source>
        <dbReference type="ARBA" id="ARBA00035914"/>
    </source>
</evidence>
<evidence type="ECO:0000256" key="5">
    <source>
        <dbReference type="ARBA" id="ARBA00022692"/>
    </source>
</evidence>